<comment type="caution">
    <text evidence="1">The sequence shown here is derived from an EMBL/GenBank/DDBJ whole genome shotgun (WGS) entry which is preliminary data.</text>
</comment>
<dbReference type="EMBL" id="BLLB01000002">
    <property type="protein sequence ID" value="GFH03606.1"/>
    <property type="molecule type" value="Genomic_DNA"/>
</dbReference>
<evidence type="ECO:0000313" key="2">
    <source>
        <dbReference type="Proteomes" id="UP000465304"/>
    </source>
</evidence>
<reference evidence="1 2" key="1">
    <citation type="journal article" date="2019" name="Emerg. Microbes Infect.">
        <title>Comprehensive subspecies identification of 175 nontuberculous mycobacteria species based on 7547 genomic profiles.</title>
        <authorList>
            <person name="Matsumoto Y."/>
            <person name="Kinjo T."/>
            <person name="Motooka D."/>
            <person name="Nabeya D."/>
            <person name="Jung N."/>
            <person name="Uechi K."/>
            <person name="Horii T."/>
            <person name="Iida T."/>
            <person name="Fujita J."/>
            <person name="Nakamura S."/>
        </authorList>
    </citation>
    <scope>NUCLEOTIDE SEQUENCE [LARGE SCALE GENOMIC DNA]</scope>
    <source>
        <strain evidence="1 2">JCM 30996</strain>
    </source>
</reference>
<evidence type="ECO:0000313" key="1">
    <source>
        <dbReference type="EMBL" id="GFH03606.1"/>
    </source>
</evidence>
<accession>A0A7I9ZSC7</accession>
<gene>
    <name evidence="1" type="ORF">MHIP_40890</name>
</gene>
<dbReference type="AlphaFoldDB" id="A0A7I9ZSC7"/>
<keyword evidence="2" id="KW-1185">Reference proteome</keyword>
<organism evidence="1 2">
    <name type="scientific">Mycolicibacterium hippocampi</name>
    <dbReference type="NCBI Taxonomy" id="659824"/>
    <lineage>
        <taxon>Bacteria</taxon>
        <taxon>Bacillati</taxon>
        <taxon>Actinomycetota</taxon>
        <taxon>Actinomycetes</taxon>
        <taxon>Mycobacteriales</taxon>
        <taxon>Mycobacteriaceae</taxon>
        <taxon>Mycolicibacterium</taxon>
    </lineage>
</organism>
<sequence length="83" mass="7881">MAVPASIQAMTSSIGALGPGARPVAPGVGTADVGVLDVLLGGVVLGGAAEREADGSASPPTDCEQAATSTVAAIRPAIRIQSG</sequence>
<name>A0A7I9ZSC7_9MYCO</name>
<protein>
    <submittedName>
        <fullName evidence="1">Uncharacterized protein</fullName>
    </submittedName>
</protein>
<proteinExistence type="predicted"/>
<dbReference type="Proteomes" id="UP000465304">
    <property type="component" value="Unassembled WGS sequence"/>
</dbReference>